<accession>A0ABT0H3V9</accession>
<dbReference type="EMBL" id="JALPQF010000001">
    <property type="protein sequence ID" value="MCK8479033.1"/>
    <property type="molecule type" value="Genomic_DNA"/>
</dbReference>
<keyword evidence="2" id="KW-1185">Reference proteome</keyword>
<sequence>MQTKAGKGEHHVYRIIPQNQDLSPLKPRSHYVGVDAVSWYINKEDSWFTNRMASGTLDITLSNGMEKYQTALGTFELKGGSKIAPVFDRPVLLDRNYRGGGIGFNASLTAIKKDTVLASVLKNAANASLGIVAGMVDTAAVTGPTQLLTSAGSQLVQGVRNILSDQSEKHEPLFDFNGLNFNIRADKILGPEVYLLFHRGADLNDDELDVSVDGEMTLPTYKGNHLKDGTWLLLRIKRSSEYPNVRPWFSKRRDLKGKIQSLVDDALNNFISKESALEQFKYTESGDGTLLDKFGTLRSIILNDGVITEVQALAFITSLKNLIVNARKSIKEANKDIIVSSEKEMENLFTGKKLTDSLKSIVKEQINAIEYVRDSSQILDKDDIVSSLSANDLMKVAKEMPLTMEEIQNF</sequence>
<dbReference type="RefSeq" id="WP_248411469.1">
    <property type="nucleotide sequence ID" value="NZ_JALPQF010000001.1"/>
</dbReference>
<proteinExistence type="predicted"/>
<comment type="caution">
    <text evidence="1">The sequence shown here is derived from an EMBL/GenBank/DDBJ whole genome shotgun (WGS) entry which is preliminary data.</text>
</comment>
<name>A0ABT0H3V9_9FLAO</name>
<reference evidence="1" key="1">
    <citation type="submission" date="2022-04" db="EMBL/GenBank/DDBJ databases">
        <authorList>
            <person name="Ren T."/>
        </authorList>
    </citation>
    <scope>NUCLEOTIDE SEQUENCE</scope>
    <source>
        <strain evidence="1">F63249</strain>
    </source>
</reference>
<organism evidence="1 2">
    <name type="scientific">Psychroserpens algicola</name>
    <dbReference type="NCBI Taxonomy" id="1719034"/>
    <lineage>
        <taxon>Bacteria</taxon>
        <taxon>Pseudomonadati</taxon>
        <taxon>Bacteroidota</taxon>
        <taxon>Flavobacteriia</taxon>
        <taxon>Flavobacteriales</taxon>
        <taxon>Flavobacteriaceae</taxon>
        <taxon>Psychroserpens</taxon>
    </lineage>
</organism>
<dbReference type="Proteomes" id="UP001203687">
    <property type="component" value="Unassembled WGS sequence"/>
</dbReference>
<evidence type="ECO:0000313" key="2">
    <source>
        <dbReference type="Proteomes" id="UP001203687"/>
    </source>
</evidence>
<evidence type="ECO:0000313" key="1">
    <source>
        <dbReference type="EMBL" id="MCK8479033.1"/>
    </source>
</evidence>
<gene>
    <name evidence="1" type="ORF">MUY34_00295</name>
</gene>
<protein>
    <submittedName>
        <fullName evidence="1">Uncharacterized protein</fullName>
    </submittedName>
</protein>